<organism evidence="1 2">
    <name type="scientific">Bradyrhizobium rifense</name>
    <dbReference type="NCBI Taxonomy" id="515499"/>
    <lineage>
        <taxon>Bacteria</taxon>
        <taxon>Pseudomonadati</taxon>
        <taxon>Pseudomonadota</taxon>
        <taxon>Alphaproteobacteria</taxon>
        <taxon>Hyphomicrobiales</taxon>
        <taxon>Nitrobacteraceae</taxon>
        <taxon>Bradyrhizobium</taxon>
    </lineage>
</organism>
<comment type="caution">
    <text evidence="1">The sequence shown here is derived from an EMBL/GenBank/DDBJ whole genome shotgun (WGS) entry which is preliminary data.</text>
</comment>
<sequence>MPLKNPEAIATILSSLRLLYGDETARTMLVEGMTLATLMDAMFKGPVTHRDAVRSITNALDDFAITPELGPIWHLRYLYEDNPGSFLVVDMEIATPTGTLSSRDVWLRLPV</sequence>
<reference evidence="1 2" key="1">
    <citation type="submission" date="2019-08" db="EMBL/GenBank/DDBJ databases">
        <title>Bradyrhizobium hipponensis sp. nov., a rhizobium isolated from a Lupinus angustifolius root nodule in Tunisia.</title>
        <authorList>
            <person name="Off K."/>
            <person name="Rejili M."/>
            <person name="Mars M."/>
            <person name="Brachmann A."/>
            <person name="Marin M."/>
        </authorList>
    </citation>
    <scope>NUCLEOTIDE SEQUENCE [LARGE SCALE GENOMIC DNA]</scope>
    <source>
        <strain evidence="1 2">CTAW71</strain>
    </source>
</reference>
<dbReference type="AlphaFoldDB" id="A0A5D3K275"/>
<proteinExistence type="predicted"/>
<name>A0A5D3K275_9BRAD</name>
<accession>A0A5D3K275</accession>
<gene>
    <name evidence="1" type="ORF">FXB40_41890</name>
</gene>
<dbReference type="EMBL" id="VSSS01000079">
    <property type="protein sequence ID" value="TYL86538.1"/>
    <property type="molecule type" value="Genomic_DNA"/>
</dbReference>
<protein>
    <submittedName>
        <fullName evidence="1">Uncharacterized protein</fullName>
    </submittedName>
</protein>
<keyword evidence="2" id="KW-1185">Reference proteome</keyword>
<dbReference type="Proteomes" id="UP000324758">
    <property type="component" value="Unassembled WGS sequence"/>
</dbReference>
<dbReference type="OrthoDB" id="8243753at2"/>
<dbReference type="RefSeq" id="WP_148778099.1">
    <property type="nucleotide sequence ID" value="NZ_VSSS01000079.1"/>
</dbReference>
<evidence type="ECO:0000313" key="1">
    <source>
        <dbReference type="EMBL" id="TYL86538.1"/>
    </source>
</evidence>
<evidence type="ECO:0000313" key="2">
    <source>
        <dbReference type="Proteomes" id="UP000324758"/>
    </source>
</evidence>